<dbReference type="CDD" id="cd01650">
    <property type="entry name" value="RT_nLTR_like"/>
    <property type="match status" value="1"/>
</dbReference>
<proteinExistence type="predicted"/>
<evidence type="ECO:0000259" key="1">
    <source>
        <dbReference type="PROSITE" id="PS50878"/>
    </source>
</evidence>
<dbReference type="OrthoDB" id="6503643at2759"/>
<dbReference type="Proteomes" id="UP000499080">
    <property type="component" value="Unassembled WGS sequence"/>
</dbReference>
<dbReference type="PANTHER" id="PTHR19446">
    <property type="entry name" value="REVERSE TRANSCRIPTASES"/>
    <property type="match status" value="1"/>
</dbReference>
<dbReference type="EMBL" id="BGPR01003239">
    <property type="protein sequence ID" value="GBM85502.1"/>
    <property type="molecule type" value="Genomic_DNA"/>
</dbReference>
<evidence type="ECO:0000313" key="3">
    <source>
        <dbReference type="Proteomes" id="UP000499080"/>
    </source>
</evidence>
<accession>A0A4Y2J8B8</accession>
<dbReference type="InterPro" id="IPR000477">
    <property type="entry name" value="RT_dom"/>
</dbReference>
<name>A0A4Y2J8B8_ARAVE</name>
<keyword evidence="3" id="KW-1185">Reference proteome</keyword>
<protein>
    <submittedName>
        <fullName evidence="2">Retrovirus-related Pol polyprotein from type-2 retrotransposable element R2DM</fullName>
    </submittedName>
</protein>
<dbReference type="PROSITE" id="PS50878">
    <property type="entry name" value="RT_POL"/>
    <property type="match status" value="1"/>
</dbReference>
<dbReference type="AlphaFoldDB" id="A0A4Y2J8B8"/>
<gene>
    <name evidence="2" type="primary">pol_1050</name>
    <name evidence="2" type="ORF">AVEN_167649_1</name>
</gene>
<reference evidence="2 3" key="1">
    <citation type="journal article" date="2019" name="Sci. Rep.">
        <title>Orb-weaving spider Araneus ventricosus genome elucidates the spidroin gene catalogue.</title>
        <authorList>
            <person name="Kono N."/>
            <person name="Nakamura H."/>
            <person name="Ohtoshi R."/>
            <person name="Moran D.A.P."/>
            <person name="Shinohara A."/>
            <person name="Yoshida Y."/>
            <person name="Fujiwara M."/>
            <person name="Mori M."/>
            <person name="Tomita M."/>
            <person name="Arakawa K."/>
        </authorList>
    </citation>
    <scope>NUCLEOTIDE SEQUENCE [LARGE SCALE GENOMIC DNA]</scope>
</reference>
<sequence>MSLPRDFGSEAIFSSDLTQPTDGHTNLLSPITLEELNKYFPRNNSASGSDLSTVSDLKQVSRFELLKIFNIFLFCRKVPARFCKSRAVFIPKKSPGAAAPGDFRPISLTPIPARLFSKITTRRLSPAARSEPEQRSFIESDGISQNIFILDHVLRHASEKIQRTCIASIDLRKVFDSVSHQAVFAALKDQSIDPEFVKIIEFMYNNSSTSFAPFRDHDFSSICGVKKGDPLSSILFNLVIDEFVRNLRGRVGLSIDGLTMSISSYADDILLFASSLPGLQHLLDETTNFLSKCNLHINYSKSFTIAIFTDSKNKKTKIYNCLSFKVSNSPIISLKVNESFKYLGVSFSAKGLLAADCSSTLNNYLFKLKSAPPLKSQQRLWILKNTFLPMLFHLLVLSSVPAGKLAKLDSTSRAFVRGILYLPGYCPNAYLHASVADGGLGVPSIRVLVPLWRLSRLVSLGAVISGEGVSGGIDQGIFAAAGGSSEAHPAYREPQSAFFQRTLSVNRWQSIV</sequence>
<dbReference type="Pfam" id="PF00078">
    <property type="entry name" value="RVT_1"/>
    <property type="match status" value="1"/>
</dbReference>
<dbReference type="InterPro" id="IPR043502">
    <property type="entry name" value="DNA/RNA_pol_sf"/>
</dbReference>
<dbReference type="SUPFAM" id="SSF56672">
    <property type="entry name" value="DNA/RNA polymerases"/>
    <property type="match status" value="1"/>
</dbReference>
<comment type="caution">
    <text evidence="2">The sequence shown here is derived from an EMBL/GenBank/DDBJ whole genome shotgun (WGS) entry which is preliminary data.</text>
</comment>
<evidence type="ECO:0000313" key="2">
    <source>
        <dbReference type="EMBL" id="GBM85502.1"/>
    </source>
</evidence>
<organism evidence="2 3">
    <name type="scientific">Araneus ventricosus</name>
    <name type="common">Orbweaver spider</name>
    <name type="synonym">Epeira ventricosa</name>
    <dbReference type="NCBI Taxonomy" id="182803"/>
    <lineage>
        <taxon>Eukaryota</taxon>
        <taxon>Metazoa</taxon>
        <taxon>Ecdysozoa</taxon>
        <taxon>Arthropoda</taxon>
        <taxon>Chelicerata</taxon>
        <taxon>Arachnida</taxon>
        <taxon>Araneae</taxon>
        <taxon>Araneomorphae</taxon>
        <taxon>Entelegynae</taxon>
        <taxon>Araneoidea</taxon>
        <taxon>Araneidae</taxon>
        <taxon>Araneus</taxon>
    </lineage>
</organism>
<feature type="domain" description="Reverse transcriptase" evidence="1">
    <location>
        <begin position="71"/>
        <end position="347"/>
    </location>
</feature>
<dbReference type="GO" id="GO:0071897">
    <property type="term" value="P:DNA biosynthetic process"/>
    <property type="evidence" value="ECO:0007669"/>
    <property type="project" value="UniProtKB-ARBA"/>
</dbReference>